<evidence type="ECO:0000259" key="8">
    <source>
        <dbReference type="PROSITE" id="PS50922"/>
    </source>
</evidence>
<feature type="transmembrane region" description="Helical" evidence="7">
    <location>
        <begin position="33"/>
        <end position="54"/>
    </location>
</feature>
<organism evidence="9 10">
    <name type="scientific">Chrysochromulina tobinii</name>
    <dbReference type="NCBI Taxonomy" id="1460289"/>
    <lineage>
        <taxon>Eukaryota</taxon>
        <taxon>Haptista</taxon>
        <taxon>Haptophyta</taxon>
        <taxon>Prymnesiophyceae</taxon>
        <taxon>Prymnesiales</taxon>
        <taxon>Chrysochromulinaceae</taxon>
        <taxon>Chrysochromulina</taxon>
    </lineage>
</organism>
<proteinExistence type="predicted"/>
<feature type="region of interest" description="Disordered" evidence="6">
    <location>
        <begin position="210"/>
        <end position="252"/>
    </location>
</feature>
<dbReference type="Proteomes" id="UP000037460">
    <property type="component" value="Unassembled WGS sequence"/>
</dbReference>
<dbReference type="AlphaFoldDB" id="A0A0M0LCZ0"/>
<evidence type="ECO:0000256" key="6">
    <source>
        <dbReference type="SAM" id="MobiDB-lite"/>
    </source>
</evidence>
<feature type="transmembrane region" description="Helical" evidence="7">
    <location>
        <begin position="129"/>
        <end position="152"/>
    </location>
</feature>
<feature type="transmembrane region" description="Helical" evidence="7">
    <location>
        <begin position="92"/>
        <end position="117"/>
    </location>
</feature>
<feature type="compositionally biased region" description="Polar residues" evidence="6">
    <location>
        <begin position="243"/>
        <end position="252"/>
    </location>
</feature>
<evidence type="ECO:0000256" key="4">
    <source>
        <dbReference type="ARBA" id="ARBA00023136"/>
    </source>
</evidence>
<dbReference type="PROSITE" id="PS50922">
    <property type="entry name" value="TLC"/>
    <property type="match status" value="1"/>
</dbReference>
<sequence length="252" mass="28637">MVHAVGVTVLLVAAIFSDPALRGNRPLHTYHNLVGYVALCFSLGYFSFVIPWTYHLYFCKGERHATNLPLVIHHGVVWFGSLTYIIGRTCSLYGAVAFACMEFTNWFFIIHVNLQMLRSKRRILRQVNYVLLVLAFAVCRLGICTWMGVLFFQDLLQFESDAPFEWALIIIQAMIFAFVWLLSWFFVYTELKTMLQPLIKQKLTQWGMVSPKPDQSKAKGVKPSVQPRTRQPGKPVAVASASKPATQSAENV</sequence>
<dbReference type="GO" id="GO:0055088">
    <property type="term" value="P:lipid homeostasis"/>
    <property type="evidence" value="ECO:0007669"/>
    <property type="project" value="TreeGrafter"/>
</dbReference>
<evidence type="ECO:0000256" key="5">
    <source>
        <dbReference type="PROSITE-ProRule" id="PRU00205"/>
    </source>
</evidence>
<evidence type="ECO:0000313" key="9">
    <source>
        <dbReference type="EMBL" id="KOO48553.1"/>
    </source>
</evidence>
<feature type="domain" description="TLC" evidence="8">
    <location>
        <begin position="1"/>
        <end position="197"/>
    </location>
</feature>
<dbReference type="EMBL" id="JWZX01000540">
    <property type="protein sequence ID" value="KOO48553.1"/>
    <property type="molecule type" value="Genomic_DNA"/>
</dbReference>
<evidence type="ECO:0000256" key="2">
    <source>
        <dbReference type="ARBA" id="ARBA00022692"/>
    </source>
</evidence>
<evidence type="ECO:0000256" key="7">
    <source>
        <dbReference type="SAM" id="Phobius"/>
    </source>
</evidence>
<dbReference type="InterPro" id="IPR050846">
    <property type="entry name" value="TLCD"/>
</dbReference>
<dbReference type="Pfam" id="PF03798">
    <property type="entry name" value="TRAM_LAG1_CLN8"/>
    <property type="match status" value="1"/>
</dbReference>
<evidence type="ECO:0000256" key="3">
    <source>
        <dbReference type="ARBA" id="ARBA00022989"/>
    </source>
</evidence>
<feature type="transmembrane region" description="Helical" evidence="7">
    <location>
        <begin position="66"/>
        <end position="86"/>
    </location>
</feature>
<comment type="subcellular location">
    <subcellularLocation>
        <location evidence="1">Membrane</location>
        <topology evidence="1">Multi-pass membrane protein</topology>
    </subcellularLocation>
</comment>
<accession>A0A0M0LCZ0</accession>
<evidence type="ECO:0000256" key="1">
    <source>
        <dbReference type="ARBA" id="ARBA00004141"/>
    </source>
</evidence>
<dbReference type="PANTHER" id="PTHR13439">
    <property type="entry name" value="CT120 PROTEIN"/>
    <property type="match status" value="1"/>
</dbReference>
<feature type="transmembrane region" description="Helical" evidence="7">
    <location>
        <begin position="164"/>
        <end position="187"/>
    </location>
</feature>
<name>A0A0M0LCZ0_9EUKA</name>
<keyword evidence="3 7" id="KW-1133">Transmembrane helix</keyword>
<gene>
    <name evidence="9" type="ORF">Ctob_011181</name>
</gene>
<dbReference type="InterPro" id="IPR006634">
    <property type="entry name" value="TLC-dom"/>
</dbReference>
<protein>
    <recommendedName>
        <fullName evidence="8">TLC domain-containing protein</fullName>
    </recommendedName>
</protein>
<dbReference type="GO" id="GO:0016020">
    <property type="term" value="C:membrane"/>
    <property type="evidence" value="ECO:0007669"/>
    <property type="project" value="UniProtKB-SubCell"/>
</dbReference>
<evidence type="ECO:0000313" key="10">
    <source>
        <dbReference type="Proteomes" id="UP000037460"/>
    </source>
</evidence>
<keyword evidence="2 5" id="KW-0812">Transmembrane</keyword>
<keyword evidence="10" id="KW-1185">Reference proteome</keyword>
<reference evidence="10" key="1">
    <citation type="journal article" date="2015" name="PLoS Genet.">
        <title>Genome Sequence and Transcriptome Analyses of Chrysochromulina tobin: Metabolic Tools for Enhanced Algal Fitness in the Prominent Order Prymnesiales (Haptophyceae).</title>
        <authorList>
            <person name="Hovde B.T."/>
            <person name="Deodato C.R."/>
            <person name="Hunsperger H.M."/>
            <person name="Ryken S.A."/>
            <person name="Yost W."/>
            <person name="Jha R.K."/>
            <person name="Patterson J."/>
            <person name="Monnat R.J. Jr."/>
            <person name="Barlow S.B."/>
            <person name="Starkenburg S.R."/>
            <person name="Cattolico R.A."/>
        </authorList>
    </citation>
    <scope>NUCLEOTIDE SEQUENCE</scope>
    <source>
        <strain evidence="10">CCMP291</strain>
    </source>
</reference>
<keyword evidence="4 5" id="KW-0472">Membrane</keyword>
<comment type="caution">
    <text evidence="9">The sequence shown here is derived from an EMBL/GenBank/DDBJ whole genome shotgun (WGS) entry which is preliminary data.</text>
</comment>